<dbReference type="AlphaFoldDB" id="A0A7S3J868"/>
<feature type="compositionally biased region" description="Acidic residues" evidence="1">
    <location>
        <begin position="20"/>
        <end position="30"/>
    </location>
</feature>
<organism evidence="2">
    <name type="scientific">Euplotes harpa</name>
    <dbReference type="NCBI Taxonomy" id="151035"/>
    <lineage>
        <taxon>Eukaryota</taxon>
        <taxon>Sar</taxon>
        <taxon>Alveolata</taxon>
        <taxon>Ciliophora</taxon>
        <taxon>Intramacronucleata</taxon>
        <taxon>Spirotrichea</taxon>
        <taxon>Hypotrichia</taxon>
        <taxon>Euplotida</taxon>
        <taxon>Euplotidae</taxon>
        <taxon>Euplotes</taxon>
    </lineage>
</organism>
<sequence>MQSEPSNKGLNSLHRQNKSDEEEDESDDESEPRNIFRADSRARIKPANSYDRDSKEHSTETRPEQPTNEFESTVRSGNDRKSLMKDQMVVKSYSDDEEDLDLDESDDS</sequence>
<evidence type="ECO:0000313" key="2">
    <source>
        <dbReference type="EMBL" id="CAE0348179.1"/>
    </source>
</evidence>
<feature type="region of interest" description="Disordered" evidence="1">
    <location>
        <begin position="1"/>
        <end position="108"/>
    </location>
</feature>
<feature type="compositionally biased region" description="Acidic residues" evidence="1">
    <location>
        <begin position="95"/>
        <end position="108"/>
    </location>
</feature>
<feature type="compositionally biased region" description="Basic and acidic residues" evidence="1">
    <location>
        <begin position="31"/>
        <end position="42"/>
    </location>
</feature>
<feature type="compositionally biased region" description="Polar residues" evidence="1">
    <location>
        <begin position="1"/>
        <end position="14"/>
    </location>
</feature>
<feature type="compositionally biased region" description="Polar residues" evidence="1">
    <location>
        <begin position="64"/>
        <end position="76"/>
    </location>
</feature>
<dbReference type="EMBL" id="HBII01016768">
    <property type="protein sequence ID" value="CAE0348179.1"/>
    <property type="molecule type" value="Transcribed_RNA"/>
</dbReference>
<reference evidence="2" key="1">
    <citation type="submission" date="2021-01" db="EMBL/GenBank/DDBJ databases">
        <authorList>
            <person name="Corre E."/>
            <person name="Pelletier E."/>
            <person name="Niang G."/>
            <person name="Scheremetjew M."/>
            <person name="Finn R."/>
            <person name="Kale V."/>
            <person name="Holt S."/>
            <person name="Cochrane G."/>
            <person name="Meng A."/>
            <person name="Brown T."/>
            <person name="Cohen L."/>
        </authorList>
    </citation>
    <scope>NUCLEOTIDE SEQUENCE</scope>
    <source>
        <strain evidence="2">FSP1.4</strain>
    </source>
</reference>
<evidence type="ECO:0000256" key="1">
    <source>
        <dbReference type="SAM" id="MobiDB-lite"/>
    </source>
</evidence>
<accession>A0A7S3J868</accession>
<protein>
    <submittedName>
        <fullName evidence="2">Uncharacterized protein</fullName>
    </submittedName>
</protein>
<name>A0A7S3J868_9SPIT</name>
<feature type="compositionally biased region" description="Basic and acidic residues" evidence="1">
    <location>
        <begin position="50"/>
        <end position="63"/>
    </location>
</feature>
<gene>
    <name evidence="2" type="ORF">EHAR0213_LOCUS7090</name>
</gene>
<proteinExistence type="predicted"/>